<feature type="transmembrane region" description="Helical" evidence="2">
    <location>
        <begin position="217"/>
        <end position="238"/>
    </location>
</feature>
<feature type="transmembrane region" description="Helical" evidence="2">
    <location>
        <begin position="47"/>
        <end position="67"/>
    </location>
</feature>
<feature type="region of interest" description="Disordered" evidence="1">
    <location>
        <begin position="175"/>
        <end position="194"/>
    </location>
</feature>
<feature type="transmembrane region" description="Helical" evidence="2">
    <location>
        <begin position="245"/>
        <end position="262"/>
    </location>
</feature>
<accession>A0A9P8BT61</accession>
<keyword evidence="4" id="KW-1185">Reference proteome</keyword>
<keyword evidence="2" id="KW-1133">Transmembrane helix</keyword>
<feature type="transmembrane region" description="Helical" evidence="2">
    <location>
        <begin position="14"/>
        <end position="35"/>
    </location>
</feature>
<keyword evidence="2" id="KW-0472">Membrane</keyword>
<evidence type="ECO:0000256" key="2">
    <source>
        <dbReference type="SAM" id="Phobius"/>
    </source>
</evidence>
<feature type="transmembrane region" description="Helical" evidence="2">
    <location>
        <begin position="300"/>
        <end position="319"/>
    </location>
</feature>
<protein>
    <recommendedName>
        <fullName evidence="5">TLC domain-containing protein</fullName>
    </recommendedName>
</protein>
<feature type="region of interest" description="Disordered" evidence="1">
    <location>
        <begin position="143"/>
        <end position="164"/>
    </location>
</feature>
<evidence type="ECO:0000313" key="3">
    <source>
        <dbReference type="EMBL" id="KAG9067300.1"/>
    </source>
</evidence>
<dbReference type="OrthoDB" id="341353at2759"/>
<sequence length="443" mass="50438">MTEIMDLSTFLSRYLGLLLACCGFHLTYFQLFRHFAPSIAKDRKRLAWVLTFTTAFFVSVIAPFYTWGGMHTIFSSPTLLDTRHPGLLGNNLNHNRINNGGHHLFSVEFNSNDVAGLGQYSQEMKGEQPTVMTMDPSFFGMQKKAEGSMAQKEDDEQQHGSKEEEWIRDGTHQAITEDAGDKSPQSPPLRNERDQGKRQFRLLFDLRFTPDDNEGTIALVVFFMAYLIMDITLGLLYYQEQVTLLAGWLHHTAYIGITYYAVTQGETFTYAMFFPMEVPTIVVGVGCLDKSLRRDMLYGFSFIIFRFLFDISLTHEVVWNREREMTTTLKTILIFKSLMNLKFLQGWISQQKRLARQRRAEAAAKASASMVVEASIAADTAAVGENKITSITAPAITFCKSMNVQREENCTSIEFSSRRRVRVRSKGIKKVDLVDTQPMIAVY</sequence>
<dbReference type="EMBL" id="JAHRHY010000008">
    <property type="protein sequence ID" value="KAG9067300.1"/>
    <property type="molecule type" value="Genomic_DNA"/>
</dbReference>
<organism evidence="3 4">
    <name type="scientific">Linnemannia hyalina</name>
    <dbReference type="NCBI Taxonomy" id="64524"/>
    <lineage>
        <taxon>Eukaryota</taxon>
        <taxon>Fungi</taxon>
        <taxon>Fungi incertae sedis</taxon>
        <taxon>Mucoromycota</taxon>
        <taxon>Mortierellomycotina</taxon>
        <taxon>Mortierellomycetes</taxon>
        <taxon>Mortierellales</taxon>
        <taxon>Mortierellaceae</taxon>
        <taxon>Linnemannia</taxon>
    </lineage>
</organism>
<dbReference type="AlphaFoldDB" id="A0A9P8BT61"/>
<reference evidence="3" key="1">
    <citation type="submission" date="2021-06" db="EMBL/GenBank/DDBJ databases">
        <title>Genome Sequence of Mortierella hyaline Strain SCG-10, a Cold-Adapted, Nitrate-Reducing Fungus Isolated from Soil in Minnesota, USA.</title>
        <authorList>
            <person name="Aldossari N."/>
        </authorList>
    </citation>
    <scope>NUCLEOTIDE SEQUENCE</scope>
    <source>
        <strain evidence="3">SCG-10</strain>
    </source>
</reference>
<keyword evidence="2" id="KW-0812">Transmembrane</keyword>
<evidence type="ECO:0008006" key="5">
    <source>
        <dbReference type="Google" id="ProtNLM"/>
    </source>
</evidence>
<dbReference type="Proteomes" id="UP000707451">
    <property type="component" value="Unassembled WGS sequence"/>
</dbReference>
<comment type="caution">
    <text evidence="3">The sequence shown here is derived from an EMBL/GenBank/DDBJ whole genome shotgun (WGS) entry which is preliminary data.</text>
</comment>
<evidence type="ECO:0000256" key="1">
    <source>
        <dbReference type="SAM" id="MobiDB-lite"/>
    </source>
</evidence>
<gene>
    <name evidence="3" type="ORF">KI688_012083</name>
</gene>
<evidence type="ECO:0000313" key="4">
    <source>
        <dbReference type="Proteomes" id="UP000707451"/>
    </source>
</evidence>
<proteinExistence type="predicted"/>
<name>A0A9P8BT61_9FUNG</name>